<evidence type="ECO:0000259" key="22">
    <source>
        <dbReference type="PROSITE" id="PS50011"/>
    </source>
</evidence>
<dbReference type="PIRSF" id="PIRSF000641">
    <property type="entry name" value="SRK"/>
    <property type="match status" value="1"/>
</dbReference>
<keyword evidence="3" id="KW-0245">EGF-like domain</keyword>
<evidence type="ECO:0000256" key="8">
    <source>
        <dbReference type="ARBA" id="ARBA00022741"/>
    </source>
</evidence>
<evidence type="ECO:0000256" key="7">
    <source>
        <dbReference type="ARBA" id="ARBA00022734"/>
    </source>
</evidence>
<feature type="transmembrane region" description="Helical" evidence="20">
    <location>
        <begin position="459"/>
        <end position="489"/>
    </location>
</feature>
<sequence>MALTQTFFSLLLLLPISSVSQTTGNITVGGSLSATDNSSWLSPSGDFALGFRQLNHTDLFLLSIWYDKIPERTIVWYANGDKLAPRGSKVELNADRGLVLTSPRGEELWTSEILTGGLAYGLMEDTGNFVLQDSNFNKVWESFQYPTDTILPTQIIERGGVLSSQQSETNFSKGRFQLRFVEAGNKQSIEVGSLELNVINLPSTEPTRPYYVYDSTAGDTNASSPGRQLLFSKSGYIYILKENGERLNLSQGGHSTGNFFFRATLNFDGIFTVYSHPKSSTVNGSWTAVWSIPDNICKDVVVDAGIGVCGYNSVCYLKPDNRPRCECPRGYSLLDSNDPYGSCAPDFIQGCKEDELSSQKDLYDVVELSNTAWPTGDYTRLVPFTEEDCRNSCLQDCMCAVSTFTNGNTCWKKKLPLSNGRFDPNLSTKTFMKVRRDNSTLQFPIPGKEPVKRKNQESLILAGSMIMGCSLFVNVILIAAILFGFFFIYRKKHRQIDRKASILETNLRCFTYKELEEATNGFKEELGRGAFGIVYKGATKMGSDNLVAVKKLKSVVQEGEKEFKAEVNTIGKTHHKNLVRLLGYCDEEPHRLLVYEFLSNGTLAGFLFGDLKPNWETRIRIAMGIARGLLYLHEECSTQIIHCDIKPQNILLDEHYTARISDFGLAKLLMMDQTQTHTAIRGTKGYVAPEWFRNMPITAKVDVYSYGVLLLEIVCCRKSVDIESEGEDKAILTYWAYDCFREGILDALIEYDMEAMNDMEKLERLVKVAIWCIQEDQSLRPPMRKVMQMLEGVAEVPLPPCPSPFTATTTSS</sequence>
<comment type="catalytic activity">
    <reaction evidence="16 18">
        <text>L-threonyl-[protein] + ATP = O-phospho-L-threonyl-[protein] + ADP + H(+)</text>
        <dbReference type="Rhea" id="RHEA:46608"/>
        <dbReference type="Rhea" id="RHEA-COMP:11060"/>
        <dbReference type="Rhea" id="RHEA-COMP:11605"/>
        <dbReference type="ChEBI" id="CHEBI:15378"/>
        <dbReference type="ChEBI" id="CHEBI:30013"/>
        <dbReference type="ChEBI" id="CHEBI:30616"/>
        <dbReference type="ChEBI" id="CHEBI:61977"/>
        <dbReference type="ChEBI" id="CHEBI:456216"/>
        <dbReference type="EC" id="2.7.11.1"/>
    </reaction>
</comment>
<evidence type="ECO:0000256" key="19">
    <source>
        <dbReference type="PROSITE-ProRule" id="PRU10141"/>
    </source>
</evidence>
<dbReference type="CDD" id="cd14066">
    <property type="entry name" value="STKc_IRAK"/>
    <property type="match status" value="1"/>
</dbReference>
<dbReference type="FunFam" id="3.30.200.20:FF:000059">
    <property type="entry name" value="S-receptor-like serine/threonine-protein kinase"/>
    <property type="match status" value="1"/>
</dbReference>
<dbReference type="FunFam" id="1.10.510.10:FF:000237">
    <property type="entry name" value="G-type lectin S-receptor-like serine/threonine-protein kinase"/>
    <property type="match status" value="1"/>
</dbReference>
<evidence type="ECO:0000256" key="10">
    <source>
        <dbReference type="ARBA" id="ARBA00022840"/>
    </source>
</evidence>
<evidence type="ECO:0000256" key="4">
    <source>
        <dbReference type="ARBA" id="ARBA00022679"/>
    </source>
</evidence>
<keyword evidence="10 18" id="KW-0067">ATP-binding</keyword>
<dbReference type="SUPFAM" id="SSF51110">
    <property type="entry name" value="alpha-D-mannose-specific plant lectins"/>
    <property type="match status" value="1"/>
</dbReference>
<evidence type="ECO:0000256" key="21">
    <source>
        <dbReference type="SAM" id="SignalP"/>
    </source>
</evidence>
<keyword evidence="8 18" id="KW-0547">Nucleotide-binding</keyword>
<feature type="domain" description="Bulb-type lectin" evidence="23">
    <location>
        <begin position="25"/>
        <end position="144"/>
    </location>
</feature>
<feature type="signal peptide" evidence="21">
    <location>
        <begin position="1"/>
        <end position="21"/>
    </location>
</feature>
<evidence type="ECO:0000256" key="9">
    <source>
        <dbReference type="ARBA" id="ARBA00022777"/>
    </source>
</evidence>
<protein>
    <recommendedName>
        <fullName evidence="18">Receptor-like serine/threonine-protein kinase</fullName>
        <ecNumber evidence="18">2.7.11.1</ecNumber>
    </recommendedName>
</protein>
<comment type="subcellular location">
    <subcellularLocation>
        <location evidence="1">Membrane</location>
        <topology evidence="1">Single-pass type I membrane protein</topology>
    </subcellularLocation>
</comment>
<dbReference type="GO" id="GO:0016020">
    <property type="term" value="C:membrane"/>
    <property type="evidence" value="ECO:0007669"/>
    <property type="project" value="UniProtKB-SubCell"/>
</dbReference>
<evidence type="ECO:0000256" key="1">
    <source>
        <dbReference type="ARBA" id="ARBA00004479"/>
    </source>
</evidence>
<evidence type="ECO:0000256" key="5">
    <source>
        <dbReference type="ARBA" id="ARBA00022692"/>
    </source>
</evidence>
<dbReference type="GO" id="GO:0004674">
    <property type="term" value="F:protein serine/threonine kinase activity"/>
    <property type="evidence" value="ECO:0007669"/>
    <property type="project" value="UniProtKB-KW"/>
</dbReference>
<evidence type="ECO:0000256" key="17">
    <source>
        <dbReference type="ARBA" id="ARBA00048679"/>
    </source>
</evidence>
<dbReference type="OrthoDB" id="1930390at2759"/>
<proteinExistence type="inferred from homology"/>
<dbReference type="SMART" id="SM00220">
    <property type="entry name" value="S_TKc"/>
    <property type="match status" value="1"/>
</dbReference>
<dbReference type="EMBL" id="RXIC02000021">
    <property type="protein sequence ID" value="KAB1221106.1"/>
    <property type="molecule type" value="Genomic_DNA"/>
</dbReference>
<dbReference type="CDD" id="cd00028">
    <property type="entry name" value="B_lectin"/>
    <property type="match status" value="1"/>
</dbReference>
<evidence type="ECO:0000256" key="6">
    <source>
        <dbReference type="ARBA" id="ARBA00022729"/>
    </source>
</evidence>
<evidence type="ECO:0000256" key="2">
    <source>
        <dbReference type="ARBA" id="ARBA00022527"/>
    </source>
</evidence>
<evidence type="ECO:0000313" key="24">
    <source>
        <dbReference type="EMBL" id="KAB1221106.1"/>
    </source>
</evidence>
<evidence type="ECO:0000256" key="14">
    <source>
        <dbReference type="ARBA" id="ARBA00023170"/>
    </source>
</evidence>
<dbReference type="PROSITE" id="PS50011">
    <property type="entry name" value="PROTEIN_KINASE_DOM"/>
    <property type="match status" value="1"/>
</dbReference>
<evidence type="ECO:0000256" key="13">
    <source>
        <dbReference type="ARBA" id="ARBA00023157"/>
    </source>
</evidence>
<dbReference type="Gene3D" id="2.90.10.10">
    <property type="entry name" value="Bulb-type lectin domain"/>
    <property type="match status" value="2"/>
</dbReference>
<dbReference type="SUPFAM" id="SSF56112">
    <property type="entry name" value="Protein kinase-like (PK-like)"/>
    <property type="match status" value="1"/>
</dbReference>
<dbReference type="InterPro" id="IPR036426">
    <property type="entry name" value="Bulb-type_lectin_dom_sf"/>
</dbReference>
<dbReference type="InterPro" id="IPR017441">
    <property type="entry name" value="Protein_kinase_ATP_BS"/>
</dbReference>
<dbReference type="InterPro" id="IPR008271">
    <property type="entry name" value="Ser/Thr_kinase_AS"/>
</dbReference>
<keyword evidence="7 24" id="KW-0430">Lectin</keyword>
<gene>
    <name evidence="24" type="ORF">CJ030_MR3G024351</name>
</gene>
<comment type="similarity">
    <text evidence="18">Belongs to the protein kinase superfamily. Ser/Thr protein kinase family.</text>
</comment>
<keyword evidence="14 24" id="KW-0675">Receptor</keyword>
<feature type="chain" id="PRO_5025529296" description="Receptor-like serine/threonine-protein kinase" evidence="21">
    <location>
        <begin position="22"/>
        <end position="812"/>
    </location>
</feature>
<dbReference type="InterPro" id="IPR051343">
    <property type="entry name" value="G-type_lectin_kinases/EP1-like"/>
</dbReference>
<keyword evidence="25" id="KW-1185">Reference proteome</keyword>
<evidence type="ECO:0000256" key="11">
    <source>
        <dbReference type="ARBA" id="ARBA00022989"/>
    </source>
</evidence>
<dbReference type="InterPro" id="IPR001480">
    <property type="entry name" value="Bulb-type_lectin_dom"/>
</dbReference>
<dbReference type="InterPro" id="IPR011009">
    <property type="entry name" value="Kinase-like_dom_sf"/>
</dbReference>
<keyword evidence="5 20" id="KW-0812">Transmembrane</keyword>
<dbReference type="FunFam" id="2.90.10.10:FF:000013">
    <property type="entry name" value="G-type lectin S-receptor-like serine/threonine-protein kinase LECRK1"/>
    <property type="match status" value="1"/>
</dbReference>
<comment type="caution">
    <text evidence="24">The sequence shown here is derived from an EMBL/GenBank/DDBJ whole genome shotgun (WGS) entry which is preliminary data.</text>
</comment>
<dbReference type="Pfam" id="PF01453">
    <property type="entry name" value="B_lectin"/>
    <property type="match status" value="1"/>
</dbReference>
<keyword evidence="4 18" id="KW-0808">Transferase</keyword>
<dbReference type="Gene3D" id="3.30.200.20">
    <property type="entry name" value="Phosphorylase Kinase, domain 1"/>
    <property type="match status" value="1"/>
</dbReference>
<evidence type="ECO:0000256" key="20">
    <source>
        <dbReference type="SAM" id="Phobius"/>
    </source>
</evidence>
<dbReference type="PROSITE" id="PS00107">
    <property type="entry name" value="PROTEIN_KINASE_ATP"/>
    <property type="match status" value="1"/>
</dbReference>
<feature type="domain" description="Protein kinase" evidence="22">
    <location>
        <begin position="520"/>
        <end position="806"/>
    </location>
</feature>
<dbReference type="PROSITE" id="PS00108">
    <property type="entry name" value="PROTEIN_KINASE_ST"/>
    <property type="match status" value="1"/>
</dbReference>
<keyword evidence="13" id="KW-1015">Disulfide bond</keyword>
<accession>A0A6A1W9X1</accession>
<dbReference type="GO" id="GO:0030246">
    <property type="term" value="F:carbohydrate binding"/>
    <property type="evidence" value="ECO:0007669"/>
    <property type="project" value="UniProtKB-KW"/>
</dbReference>
<keyword evidence="15" id="KW-0325">Glycoprotein</keyword>
<evidence type="ECO:0000256" key="18">
    <source>
        <dbReference type="PIRNR" id="PIRNR000641"/>
    </source>
</evidence>
<evidence type="ECO:0000259" key="23">
    <source>
        <dbReference type="PROSITE" id="PS50927"/>
    </source>
</evidence>
<dbReference type="Gene3D" id="1.10.510.10">
    <property type="entry name" value="Transferase(Phosphotransferase) domain 1"/>
    <property type="match status" value="1"/>
</dbReference>
<dbReference type="Pfam" id="PF00069">
    <property type="entry name" value="Pkinase"/>
    <property type="match status" value="1"/>
</dbReference>
<dbReference type="PANTHER" id="PTHR47976:SF15">
    <property type="entry name" value="G-TYPE LECTIN S-RECEPTOR-LIKE SERINE_THREONINE-PROTEIN KINASE RLK1"/>
    <property type="match status" value="1"/>
</dbReference>
<dbReference type="InterPro" id="IPR000719">
    <property type="entry name" value="Prot_kinase_dom"/>
</dbReference>
<dbReference type="EC" id="2.7.11.1" evidence="18"/>
<dbReference type="InterPro" id="IPR024171">
    <property type="entry name" value="SRK-like_kinase"/>
</dbReference>
<keyword evidence="11 20" id="KW-1133">Transmembrane helix</keyword>
<evidence type="ECO:0000313" key="25">
    <source>
        <dbReference type="Proteomes" id="UP000516437"/>
    </source>
</evidence>
<keyword evidence="6 21" id="KW-0732">Signal</keyword>
<dbReference type="Proteomes" id="UP000516437">
    <property type="component" value="Chromosome 3"/>
</dbReference>
<dbReference type="SMART" id="SM00108">
    <property type="entry name" value="B_lectin"/>
    <property type="match status" value="1"/>
</dbReference>
<keyword evidence="9 18" id="KW-0418">Kinase</keyword>
<feature type="binding site" evidence="19">
    <location>
        <position position="551"/>
    </location>
    <ligand>
        <name>ATP</name>
        <dbReference type="ChEBI" id="CHEBI:30616"/>
    </ligand>
</feature>
<dbReference type="GO" id="GO:0005524">
    <property type="term" value="F:ATP binding"/>
    <property type="evidence" value="ECO:0007669"/>
    <property type="project" value="UniProtKB-UniRule"/>
</dbReference>
<keyword evidence="2 18" id="KW-0723">Serine/threonine-protein kinase</keyword>
<evidence type="ECO:0000256" key="3">
    <source>
        <dbReference type="ARBA" id="ARBA00022536"/>
    </source>
</evidence>
<keyword evidence="12 20" id="KW-0472">Membrane</keyword>
<dbReference type="AlphaFoldDB" id="A0A6A1W9X1"/>
<dbReference type="PROSITE" id="PS50927">
    <property type="entry name" value="BULB_LECTIN"/>
    <property type="match status" value="1"/>
</dbReference>
<dbReference type="PANTHER" id="PTHR47976">
    <property type="entry name" value="G-TYPE LECTIN S-RECEPTOR-LIKE SERINE/THREONINE-PROTEIN KINASE SD2-5"/>
    <property type="match status" value="1"/>
</dbReference>
<reference evidence="24 25" key="1">
    <citation type="journal article" date="2019" name="Plant Biotechnol. J.">
        <title>The red bayberry genome and genetic basis of sex determination.</title>
        <authorList>
            <person name="Jia H.M."/>
            <person name="Jia H.J."/>
            <person name="Cai Q.L."/>
            <person name="Wang Y."/>
            <person name="Zhao H.B."/>
            <person name="Yang W.F."/>
            <person name="Wang G.Y."/>
            <person name="Li Y.H."/>
            <person name="Zhan D.L."/>
            <person name="Shen Y.T."/>
            <person name="Niu Q.F."/>
            <person name="Chang L."/>
            <person name="Qiu J."/>
            <person name="Zhao L."/>
            <person name="Xie H.B."/>
            <person name="Fu W.Y."/>
            <person name="Jin J."/>
            <person name="Li X.W."/>
            <person name="Jiao Y."/>
            <person name="Zhou C.C."/>
            <person name="Tu T."/>
            <person name="Chai C.Y."/>
            <person name="Gao J.L."/>
            <person name="Fan L.J."/>
            <person name="van de Weg E."/>
            <person name="Wang J.Y."/>
            <person name="Gao Z.S."/>
        </authorList>
    </citation>
    <scope>NUCLEOTIDE SEQUENCE [LARGE SCALE GENOMIC DNA]</scope>
    <source>
        <tissue evidence="24">Leaves</tissue>
    </source>
</reference>
<evidence type="ECO:0000256" key="16">
    <source>
        <dbReference type="ARBA" id="ARBA00047899"/>
    </source>
</evidence>
<organism evidence="24 25">
    <name type="scientific">Morella rubra</name>
    <name type="common">Chinese bayberry</name>
    <dbReference type="NCBI Taxonomy" id="262757"/>
    <lineage>
        <taxon>Eukaryota</taxon>
        <taxon>Viridiplantae</taxon>
        <taxon>Streptophyta</taxon>
        <taxon>Embryophyta</taxon>
        <taxon>Tracheophyta</taxon>
        <taxon>Spermatophyta</taxon>
        <taxon>Magnoliopsida</taxon>
        <taxon>eudicotyledons</taxon>
        <taxon>Gunneridae</taxon>
        <taxon>Pentapetalae</taxon>
        <taxon>rosids</taxon>
        <taxon>fabids</taxon>
        <taxon>Fagales</taxon>
        <taxon>Myricaceae</taxon>
        <taxon>Morella</taxon>
    </lineage>
</organism>
<comment type="catalytic activity">
    <reaction evidence="17 18">
        <text>L-seryl-[protein] + ATP = O-phospho-L-seryl-[protein] + ADP + H(+)</text>
        <dbReference type="Rhea" id="RHEA:17989"/>
        <dbReference type="Rhea" id="RHEA-COMP:9863"/>
        <dbReference type="Rhea" id="RHEA-COMP:11604"/>
        <dbReference type="ChEBI" id="CHEBI:15378"/>
        <dbReference type="ChEBI" id="CHEBI:29999"/>
        <dbReference type="ChEBI" id="CHEBI:30616"/>
        <dbReference type="ChEBI" id="CHEBI:83421"/>
        <dbReference type="ChEBI" id="CHEBI:456216"/>
        <dbReference type="EC" id="2.7.11.1"/>
    </reaction>
</comment>
<evidence type="ECO:0000256" key="12">
    <source>
        <dbReference type="ARBA" id="ARBA00023136"/>
    </source>
</evidence>
<evidence type="ECO:0000256" key="15">
    <source>
        <dbReference type="ARBA" id="ARBA00023180"/>
    </source>
</evidence>
<name>A0A6A1W9X1_9ROSI</name>